<dbReference type="PROSITE" id="PS00747">
    <property type="entry name" value="GLUTR"/>
    <property type="match status" value="1"/>
</dbReference>
<dbReference type="NCBIfam" id="TIGR01035">
    <property type="entry name" value="hemA"/>
    <property type="match status" value="1"/>
</dbReference>
<evidence type="ECO:0000256" key="10">
    <source>
        <dbReference type="PIRSR" id="PIRSR000445-1"/>
    </source>
</evidence>
<protein>
    <recommendedName>
        <fullName evidence="8 9">Glutamyl-tRNA reductase</fullName>
        <shortName evidence="9">GluTR</shortName>
        <ecNumber evidence="3 9">1.2.1.70</ecNumber>
    </recommendedName>
</protein>
<evidence type="ECO:0000256" key="2">
    <source>
        <dbReference type="ARBA" id="ARBA00005916"/>
    </source>
</evidence>
<dbReference type="SUPFAM" id="SSF69742">
    <property type="entry name" value="Glutamyl tRNA-reductase catalytic, N-terminal domain"/>
    <property type="match status" value="1"/>
</dbReference>
<dbReference type="EC" id="1.2.1.70" evidence="3 9"/>
<reference evidence="18 19" key="1">
    <citation type="submission" date="2020-07" db="EMBL/GenBank/DDBJ databases">
        <authorList>
            <person name="Criscuolo A."/>
        </authorList>
    </citation>
    <scope>NUCLEOTIDE SEQUENCE [LARGE SCALE GENOMIC DNA]</scope>
    <source>
        <strain evidence="19">CIP 111030</strain>
    </source>
</reference>
<organism evidence="18 19">
    <name type="scientific">Phocicoccus schoeneichii</name>
    <dbReference type="NCBI Taxonomy" id="1812261"/>
    <lineage>
        <taxon>Bacteria</taxon>
        <taxon>Bacillati</taxon>
        <taxon>Bacillota</taxon>
        <taxon>Bacilli</taxon>
        <taxon>Bacillales</taxon>
        <taxon>Salinicoccaceae</taxon>
        <taxon>Phocicoccus</taxon>
    </lineage>
</organism>
<evidence type="ECO:0000256" key="4">
    <source>
        <dbReference type="ARBA" id="ARBA00022857"/>
    </source>
</evidence>
<dbReference type="FunFam" id="3.40.50.720:FF:000031">
    <property type="entry name" value="Glutamyl-tRNA reductase"/>
    <property type="match status" value="1"/>
</dbReference>
<dbReference type="InterPro" id="IPR036453">
    <property type="entry name" value="GluRdtase_dimer_dom_sf"/>
</dbReference>
<comment type="subunit">
    <text evidence="9">Homodimer.</text>
</comment>
<feature type="site" description="Important for activity" evidence="9 13">
    <location>
        <position position="99"/>
    </location>
</feature>
<keyword evidence="19" id="KW-1185">Reference proteome</keyword>
<dbReference type="AlphaFoldDB" id="A0A6V7RJV9"/>
<sequence length="447" mass="50616">MHVVALSLNYRNLDVEDREKVTFEEEDLKDALHKIRGQKSILESVLLSTCNRTELYVVSDQVHTGVYYTQKFLADYFGLDFDEIKTITEVREGDDAINHLYRVTAGLDSMVVGETQILGQMRDAFIEAQEEHTTGKLLNRLFQDAMAVAKRGHTETEISKNAVSISYAAVELAKNVFKNIKEKRILVVGAGEMAEESLLNLTSNGISDVTVINRSEPSGRQLAEKYGGDYRPMNELTECLKETDIVISSTRATDFVITSDMVNEAMRSRPDESLLLIDIALPRDIEPEVTNIPNVYMYNVDDLNGLVDSNLESRLKEAEKIEEMIDESVDAFNGWVDMQGVRPVIQAMRKKALDIHETTFQSVLNKMPDLSKREQTVISKHMKSIINQMLRDPITYTKELAGDKKGGIQLTELEKLFGIEDIVQEISEEETKKALEKNELIKEKQLN</sequence>
<evidence type="ECO:0000259" key="15">
    <source>
        <dbReference type="Pfam" id="PF00745"/>
    </source>
</evidence>
<keyword evidence="5 9" id="KW-0560">Oxidoreductase</keyword>
<comment type="pathway">
    <text evidence="1 9 14">Porphyrin-containing compound metabolism; protoporphyrin-IX biosynthesis; 5-aminolevulinate from L-glutamyl-tRNA(Glu): step 1/2.</text>
</comment>
<feature type="binding site" evidence="9 11">
    <location>
        <begin position="114"/>
        <end position="116"/>
    </location>
    <ligand>
        <name>substrate</name>
    </ligand>
</feature>
<dbReference type="Gene3D" id="3.40.50.720">
    <property type="entry name" value="NAD(P)-binding Rossmann-like Domain"/>
    <property type="match status" value="1"/>
</dbReference>
<accession>A0A6V7RJV9</accession>
<evidence type="ECO:0000313" key="18">
    <source>
        <dbReference type="EMBL" id="CAD2077724.1"/>
    </source>
</evidence>
<feature type="binding site" evidence="9 11">
    <location>
        <begin position="49"/>
        <end position="52"/>
    </location>
    <ligand>
        <name>substrate</name>
    </ligand>
</feature>
<dbReference type="RefSeq" id="WP_186088088.1">
    <property type="nucleotide sequence ID" value="NZ_BMDB01000001.1"/>
</dbReference>
<dbReference type="GO" id="GO:0019353">
    <property type="term" value="P:protoporphyrinogen IX biosynthetic process from glutamate"/>
    <property type="evidence" value="ECO:0007669"/>
    <property type="project" value="TreeGrafter"/>
</dbReference>
<dbReference type="GO" id="GO:0008883">
    <property type="term" value="F:glutamyl-tRNA reductase activity"/>
    <property type="evidence" value="ECO:0007669"/>
    <property type="project" value="UniProtKB-UniRule"/>
</dbReference>
<dbReference type="Gene3D" id="3.30.460.30">
    <property type="entry name" value="Glutamyl-tRNA reductase, N-terminal domain"/>
    <property type="match status" value="1"/>
</dbReference>
<evidence type="ECO:0000256" key="11">
    <source>
        <dbReference type="PIRSR" id="PIRSR000445-2"/>
    </source>
</evidence>
<dbReference type="PIRSF" id="PIRSF000445">
    <property type="entry name" value="4pyrrol_synth_GluRdtase"/>
    <property type="match status" value="1"/>
</dbReference>
<dbReference type="InterPro" id="IPR015896">
    <property type="entry name" value="4pyrrol_synth_GluRdtase_dimer"/>
</dbReference>
<feature type="domain" description="Glutamyl-tRNA reductase N-terminal" evidence="17">
    <location>
        <begin position="7"/>
        <end position="156"/>
    </location>
</feature>
<dbReference type="InterPro" id="IPR036291">
    <property type="entry name" value="NAD(P)-bd_dom_sf"/>
</dbReference>
<feature type="binding site" evidence="9 11">
    <location>
        <position position="109"/>
    </location>
    <ligand>
        <name>substrate</name>
    </ligand>
</feature>
<feature type="binding site" evidence="9 11">
    <location>
        <position position="120"/>
    </location>
    <ligand>
        <name>substrate</name>
    </ligand>
</feature>
<evidence type="ECO:0000256" key="5">
    <source>
        <dbReference type="ARBA" id="ARBA00023002"/>
    </source>
</evidence>
<dbReference type="FunFam" id="3.30.460.30:FF:000001">
    <property type="entry name" value="Glutamyl-tRNA reductase"/>
    <property type="match status" value="1"/>
</dbReference>
<evidence type="ECO:0000256" key="12">
    <source>
        <dbReference type="PIRSR" id="PIRSR000445-3"/>
    </source>
</evidence>
<dbReference type="EMBL" id="CAJEWE010000010">
    <property type="protein sequence ID" value="CAD2077724.1"/>
    <property type="molecule type" value="Genomic_DNA"/>
</dbReference>
<evidence type="ECO:0000256" key="14">
    <source>
        <dbReference type="RuleBase" id="RU000584"/>
    </source>
</evidence>
<dbReference type="Pfam" id="PF00745">
    <property type="entry name" value="GlutR_dimer"/>
    <property type="match status" value="1"/>
</dbReference>
<evidence type="ECO:0000256" key="7">
    <source>
        <dbReference type="ARBA" id="ARBA00047464"/>
    </source>
</evidence>
<evidence type="ECO:0000256" key="6">
    <source>
        <dbReference type="ARBA" id="ARBA00023244"/>
    </source>
</evidence>
<dbReference type="HAMAP" id="MF_00087">
    <property type="entry name" value="Glu_tRNA_reductase"/>
    <property type="match status" value="1"/>
</dbReference>
<feature type="binding site" evidence="9 12">
    <location>
        <begin position="189"/>
        <end position="194"/>
    </location>
    <ligand>
        <name>NADP(+)</name>
        <dbReference type="ChEBI" id="CHEBI:58349"/>
    </ligand>
</feature>
<feature type="active site" description="Nucleophile" evidence="9 10">
    <location>
        <position position="50"/>
    </location>
</feature>
<dbReference type="InterPro" id="IPR036343">
    <property type="entry name" value="GluRdtase_N_sf"/>
</dbReference>
<dbReference type="SUPFAM" id="SSF51735">
    <property type="entry name" value="NAD(P)-binding Rossmann-fold domains"/>
    <property type="match status" value="1"/>
</dbReference>
<dbReference type="InterPro" id="IPR018214">
    <property type="entry name" value="GluRdtase_CS"/>
</dbReference>
<dbReference type="GO" id="GO:0050661">
    <property type="term" value="F:NADP binding"/>
    <property type="evidence" value="ECO:0007669"/>
    <property type="project" value="InterPro"/>
</dbReference>
<keyword evidence="4 9" id="KW-0521">NADP</keyword>
<dbReference type="PANTHER" id="PTHR43013:SF1">
    <property type="entry name" value="GLUTAMYL-TRNA REDUCTASE"/>
    <property type="match status" value="1"/>
</dbReference>
<feature type="domain" description="Tetrapyrrole biosynthesis glutamyl-tRNA reductase dimerisation" evidence="15">
    <location>
        <begin position="320"/>
        <end position="419"/>
    </location>
</feature>
<evidence type="ECO:0000256" key="3">
    <source>
        <dbReference type="ARBA" id="ARBA00012970"/>
    </source>
</evidence>
<dbReference type="Pfam" id="PF01488">
    <property type="entry name" value="Shikimate_DH"/>
    <property type="match status" value="1"/>
</dbReference>
<evidence type="ECO:0000256" key="13">
    <source>
        <dbReference type="PIRSR" id="PIRSR000445-4"/>
    </source>
</evidence>
<comment type="miscellaneous">
    <text evidence="9">During catalysis, the active site Cys acts as a nucleophile attacking the alpha-carbonyl group of tRNA-bound glutamate with the formation of a thioester intermediate between enzyme and glutamate, and the concomitant release of tRNA(Glu). The thioester intermediate is finally reduced by direct hydride transfer from NADPH, to form the product GSA.</text>
</comment>
<dbReference type="Pfam" id="PF05201">
    <property type="entry name" value="GlutR_N"/>
    <property type="match status" value="1"/>
</dbReference>
<dbReference type="InterPro" id="IPR015895">
    <property type="entry name" value="4pyrrol_synth_GluRdtase_N"/>
</dbReference>
<evidence type="ECO:0000256" key="1">
    <source>
        <dbReference type="ARBA" id="ARBA00005059"/>
    </source>
</evidence>
<evidence type="ECO:0000256" key="9">
    <source>
        <dbReference type="HAMAP-Rule" id="MF_00087"/>
    </source>
</evidence>
<dbReference type="InterPro" id="IPR000343">
    <property type="entry name" value="4pyrrol_synth_GluRdtase"/>
</dbReference>
<dbReference type="SUPFAM" id="SSF69075">
    <property type="entry name" value="Glutamyl tRNA-reductase dimerization domain"/>
    <property type="match status" value="1"/>
</dbReference>
<proteinExistence type="inferred from homology"/>
<dbReference type="CDD" id="cd05213">
    <property type="entry name" value="NAD_bind_Glutamyl_tRNA_reduct"/>
    <property type="match status" value="1"/>
</dbReference>
<feature type="domain" description="Quinate/shikimate 5-dehydrogenase/glutamyl-tRNA reductase" evidence="16">
    <location>
        <begin position="171"/>
        <end position="304"/>
    </location>
</feature>
<dbReference type="InterPro" id="IPR006151">
    <property type="entry name" value="Shikm_DH/Glu-tRNA_Rdtase"/>
</dbReference>
<comment type="domain">
    <text evidence="9">Possesses an unusual extended V-shaped dimeric structure with each monomer consisting of three distinct domains arranged along a curved 'spinal' alpha-helix. The N-terminal catalytic domain specifically recognizes the glutamate moiety of the substrate. The second domain is the NADPH-binding domain, and the third C-terminal domain is responsible for dimerization.</text>
</comment>
<comment type="caution">
    <text evidence="18">The sequence shown here is derived from an EMBL/GenBank/DDBJ whole genome shotgun (WGS) entry which is preliminary data.</text>
</comment>
<name>A0A6V7RJV9_9BACL</name>
<evidence type="ECO:0000313" key="19">
    <source>
        <dbReference type="Proteomes" id="UP000521032"/>
    </source>
</evidence>
<comment type="function">
    <text evidence="9">Catalyzes the NADPH-dependent reduction of glutamyl-tRNA(Glu) to glutamate 1-semialdehyde (GSA).</text>
</comment>
<comment type="catalytic activity">
    <reaction evidence="7 9 14">
        <text>(S)-4-amino-5-oxopentanoate + tRNA(Glu) + NADP(+) = L-glutamyl-tRNA(Glu) + NADPH + H(+)</text>
        <dbReference type="Rhea" id="RHEA:12344"/>
        <dbReference type="Rhea" id="RHEA-COMP:9663"/>
        <dbReference type="Rhea" id="RHEA-COMP:9680"/>
        <dbReference type="ChEBI" id="CHEBI:15378"/>
        <dbReference type="ChEBI" id="CHEBI:57501"/>
        <dbReference type="ChEBI" id="CHEBI:57783"/>
        <dbReference type="ChEBI" id="CHEBI:58349"/>
        <dbReference type="ChEBI" id="CHEBI:78442"/>
        <dbReference type="ChEBI" id="CHEBI:78520"/>
        <dbReference type="EC" id="1.2.1.70"/>
    </reaction>
</comment>
<dbReference type="Proteomes" id="UP000521032">
    <property type="component" value="Unassembled WGS sequence"/>
</dbReference>
<dbReference type="UniPathway" id="UPA00251">
    <property type="reaction ID" value="UER00316"/>
</dbReference>
<gene>
    <name evidence="9 18" type="primary">hemA</name>
    <name evidence="18" type="ORF">JEOSCH030_01374</name>
</gene>
<evidence type="ECO:0000259" key="17">
    <source>
        <dbReference type="Pfam" id="PF05201"/>
    </source>
</evidence>
<dbReference type="PANTHER" id="PTHR43013">
    <property type="entry name" value="GLUTAMYL-TRNA REDUCTASE"/>
    <property type="match status" value="1"/>
</dbReference>
<comment type="similarity">
    <text evidence="2 9 14">Belongs to the glutamyl-tRNA reductase family.</text>
</comment>
<keyword evidence="6 9" id="KW-0627">Porphyrin biosynthesis</keyword>
<evidence type="ECO:0000256" key="8">
    <source>
        <dbReference type="ARBA" id="ARBA00068659"/>
    </source>
</evidence>
<evidence type="ECO:0000259" key="16">
    <source>
        <dbReference type="Pfam" id="PF01488"/>
    </source>
</evidence>